<dbReference type="InterPro" id="IPR025997">
    <property type="entry name" value="SBP_2_dom"/>
</dbReference>
<proteinExistence type="inferred from homology"/>
<dbReference type="Gene3D" id="3.40.50.2300">
    <property type="match status" value="2"/>
</dbReference>
<reference evidence="5" key="1">
    <citation type="submission" date="2006-06" db="EMBL/GenBank/DDBJ databases">
        <title>Complete sequence of chromosome of Chelativorans sp. BNC1.</title>
        <authorList>
            <consortium name="US DOE Joint Genome Institute"/>
            <person name="Copeland A."/>
            <person name="Lucas S."/>
            <person name="Lapidus A."/>
            <person name="Barry K."/>
            <person name="Detter J.C."/>
            <person name="Glavina del Rio T."/>
            <person name="Hammon N."/>
            <person name="Israni S."/>
            <person name="Dalin E."/>
            <person name="Tice H."/>
            <person name="Pitluck S."/>
            <person name="Chertkov O."/>
            <person name="Brettin T."/>
            <person name="Bruce D."/>
            <person name="Han C."/>
            <person name="Tapia R."/>
            <person name="Gilna P."/>
            <person name="Schmutz J."/>
            <person name="Larimer F."/>
            <person name="Land M."/>
            <person name="Hauser L."/>
            <person name="Kyrpides N."/>
            <person name="Mikhailova N."/>
            <person name="Richardson P."/>
        </authorList>
    </citation>
    <scope>NUCLEOTIDE SEQUENCE</scope>
    <source>
        <strain evidence="5">BNC1</strain>
    </source>
</reference>
<dbReference type="PANTHER" id="PTHR46847:SF1">
    <property type="entry name" value="D-ALLOSE-BINDING PERIPLASMIC PROTEIN-RELATED"/>
    <property type="match status" value="1"/>
</dbReference>
<dbReference type="GO" id="GO:0030313">
    <property type="term" value="C:cell envelope"/>
    <property type="evidence" value="ECO:0007669"/>
    <property type="project" value="UniProtKB-SubCell"/>
</dbReference>
<evidence type="ECO:0000256" key="1">
    <source>
        <dbReference type="ARBA" id="ARBA00004196"/>
    </source>
</evidence>
<feature type="domain" description="Periplasmic binding protein" evidence="4">
    <location>
        <begin position="49"/>
        <end position="299"/>
    </location>
</feature>
<comment type="similarity">
    <text evidence="2">Belongs to the bacterial solute-binding protein 2 family.</text>
</comment>
<dbReference type="SUPFAM" id="SSF53822">
    <property type="entry name" value="Periplasmic binding protein-like I"/>
    <property type="match status" value="1"/>
</dbReference>
<sequence precursor="true">MAHAVNRVEPSPTGRNDMFKILMTAAVAAAAISGLTGAAVAADVKLALVPGGPHPFFAPWEQAAADAKKDFGLAEATYAVPQEWQLDMQNKLLESLAAQGYNAFGIFPGDATGTNEMISELDSFGSPSVVIGGCTQSPSPAKFCLATDVYRSAYLGTKALIEAMGGKGKIMHAGSRLVDPNTQLRIAAIDKAIEEAGPDVTLYQHVTDTDSQETGDAKINGVLAADAANIDGIIATGYVSSVIAARALENLNDARIKMIGIDDDKIVLDAIDKGVIQGTMAQNPYGQAYIAAYALKRMHEGCTMKADAVFDENPQNATFIDSGTLLISKDNLQTYRDELKKIADDIIAGFDAKYLACS</sequence>
<evidence type="ECO:0000256" key="3">
    <source>
        <dbReference type="ARBA" id="ARBA00022729"/>
    </source>
</evidence>
<keyword evidence="3" id="KW-0732">Signal</keyword>
<protein>
    <submittedName>
        <fullName evidence="5">Monosaccharide ABC transporter substrate-binding protein, CUT2 family</fullName>
    </submittedName>
</protein>
<dbReference type="InterPro" id="IPR028082">
    <property type="entry name" value="Peripla_BP_I"/>
</dbReference>
<gene>
    <name evidence="5" type="ordered locus">Meso_1605</name>
</gene>
<organism evidence="5">
    <name type="scientific">Chelativorans sp. (strain BNC1)</name>
    <dbReference type="NCBI Taxonomy" id="266779"/>
    <lineage>
        <taxon>Bacteria</taxon>
        <taxon>Pseudomonadati</taxon>
        <taxon>Pseudomonadota</taxon>
        <taxon>Alphaproteobacteria</taxon>
        <taxon>Hyphomicrobiales</taxon>
        <taxon>Phyllobacteriaceae</taxon>
        <taxon>Chelativorans</taxon>
    </lineage>
</organism>
<dbReference type="HOGENOM" id="CLU_773156_0_0_5"/>
<dbReference type="KEGG" id="mes:Meso_1605"/>
<dbReference type="eggNOG" id="COG1879">
    <property type="taxonomic scope" value="Bacteria"/>
</dbReference>
<accession>Q11HX5</accession>
<dbReference type="PANTHER" id="PTHR46847">
    <property type="entry name" value="D-ALLOSE-BINDING PERIPLASMIC PROTEIN-RELATED"/>
    <property type="match status" value="1"/>
</dbReference>
<evidence type="ECO:0000259" key="4">
    <source>
        <dbReference type="Pfam" id="PF13407"/>
    </source>
</evidence>
<dbReference type="GO" id="GO:0030246">
    <property type="term" value="F:carbohydrate binding"/>
    <property type="evidence" value="ECO:0007669"/>
    <property type="project" value="UniProtKB-ARBA"/>
</dbReference>
<dbReference type="EMBL" id="CP000390">
    <property type="protein sequence ID" value="ABG63000.1"/>
    <property type="molecule type" value="Genomic_DNA"/>
</dbReference>
<name>Q11HX5_CHESB</name>
<comment type="subcellular location">
    <subcellularLocation>
        <location evidence="1">Cell envelope</location>
    </subcellularLocation>
</comment>
<dbReference type="STRING" id="266779.Meso_1605"/>
<dbReference type="AlphaFoldDB" id="Q11HX5"/>
<evidence type="ECO:0000256" key="2">
    <source>
        <dbReference type="ARBA" id="ARBA00007639"/>
    </source>
</evidence>
<dbReference type="Pfam" id="PF13407">
    <property type="entry name" value="Peripla_BP_4"/>
    <property type="match status" value="1"/>
</dbReference>
<evidence type="ECO:0000313" key="5">
    <source>
        <dbReference type="EMBL" id="ABG63000.1"/>
    </source>
</evidence>